<organism evidence="2 3">
    <name type="scientific">Lunasporangiospora selenospora</name>
    <dbReference type="NCBI Taxonomy" id="979761"/>
    <lineage>
        <taxon>Eukaryota</taxon>
        <taxon>Fungi</taxon>
        <taxon>Fungi incertae sedis</taxon>
        <taxon>Mucoromycota</taxon>
        <taxon>Mortierellomycotina</taxon>
        <taxon>Mortierellomycetes</taxon>
        <taxon>Mortierellales</taxon>
        <taxon>Mortierellaceae</taxon>
        <taxon>Lunasporangiospora</taxon>
    </lineage>
</organism>
<reference evidence="2" key="1">
    <citation type="journal article" date="2020" name="Fungal Divers.">
        <title>Resolving the Mortierellaceae phylogeny through synthesis of multi-gene phylogenetics and phylogenomics.</title>
        <authorList>
            <person name="Vandepol N."/>
            <person name="Liber J."/>
            <person name="Desiro A."/>
            <person name="Na H."/>
            <person name="Kennedy M."/>
            <person name="Barry K."/>
            <person name="Grigoriev I.V."/>
            <person name="Miller A.N."/>
            <person name="O'Donnell K."/>
            <person name="Stajich J.E."/>
            <person name="Bonito G."/>
        </authorList>
    </citation>
    <scope>NUCLEOTIDE SEQUENCE</scope>
    <source>
        <strain evidence="2">KOD1015</strain>
    </source>
</reference>
<feature type="compositionally biased region" description="Low complexity" evidence="1">
    <location>
        <begin position="301"/>
        <end position="316"/>
    </location>
</feature>
<evidence type="ECO:0000313" key="3">
    <source>
        <dbReference type="Proteomes" id="UP000780801"/>
    </source>
</evidence>
<dbReference type="OrthoDB" id="5396806at2759"/>
<feature type="compositionally biased region" description="Polar residues" evidence="1">
    <location>
        <begin position="211"/>
        <end position="224"/>
    </location>
</feature>
<protein>
    <submittedName>
        <fullName evidence="2">Uncharacterized protein</fullName>
    </submittedName>
</protein>
<gene>
    <name evidence="2" type="ORF">BGW38_004662</name>
</gene>
<feature type="region of interest" description="Disordered" evidence="1">
    <location>
        <begin position="116"/>
        <end position="166"/>
    </location>
</feature>
<dbReference type="AlphaFoldDB" id="A0A9P6FPS7"/>
<feature type="compositionally biased region" description="Low complexity" evidence="1">
    <location>
        <begin position="15"/>
        <end position="37"/>
    </location>
</feature>
<keyword evidence="3" id="KW-1185">Reference proteome</keyword>
<sequence>QAQQSAYGRQPGAPAGTAGYQGANAAAGAQPAAATNASHLKQDPAASYLGQHHHHPGMGHDAMGSPYGSYMPNPASQLGSFGMGPIASLPSDYAALYGGNELQRAMYYDPSSYSQVPGAGANSYQPRDGKYSQESSSTVTTSGASSTGTSQAQQTLQQQQQQQQQTYPGMAGGIPYYPYYYMPNQFPNAYQQSGYGQPFMNKNMYPMYQQQPHSNKPGTTSNTPYGNYGTTGVGQGGHHQYSQSGYDDLSGLHGMGALGNEAYGKYNANPGMQGFLGGQQQQTGASTPNTGSGAKGGSGASTGYAAGTDKGATGAGSQSTNAAGGPGSLQGQQPGMMGQAHQGYYQQQMFSNYQYHQGYHPNQHQAGGRNPQQQQQQQFWPSQN</sequence>
<name>A0A9P6FPS7_9FUNG</name>
<feature type="region of interest" description="Disordered" evidence="1">
    <location>
        <begin position="273"/>
        <end position="340"/>
    </location>
</feature>
<feature type="region of interest" description="Disordered" evidence="1">
    <location>
        <begin position="1"/>
        <end position="40"/>
    </location>
</feature>
<evidence type="ECO:0000256" key="1">
    <source>
        <dbReference type="SAM" id="MobiDB-lite"/>
    </source>
</evidence>
<dbReference type="Proteomes" id="UP000780801">
    <property type="component" value="Unassembled WGS sequence"/>
</dbReference>
<feature type="compositionally biased region" description="Polar residues" evidence="1">
    <location>
        <begin position="353"/>
        <end position="365"/>
    </location>
</feature>
<feature type="compositionally biased region" description="Low complexity" evidence="1">
    <location>
        <begin position="135"/>
        <end position="166"/>
    </location>
</feature>
<accession>A0A9P6FPS7</accession>
<feature type="region of interest" description="Disordered" evidence="1">
    <location>
        <begin position="353"/>
        <end position="384"/>
    </location>
</feature>
<feature type="region of interest" description="Disordered" evidence="1">
    <location>
        <begin position="211"/>
        <end position="242"/>
    </location>
</feature>
<proteinExistence type="predicted"/>
<dbReference type="EMBL" id="JAABOA010002973">
    <property type="protein sequence ID" value="KAF9579179.1"/>
    <property type="molecule type" value="Genomic_DNA"/>
</dbReference>
<comment type="caution">
    <text evidence="2">The sequence shown here is derived from an EMBL/GenBank/DDBJ whole genome shotgun (WGS) entry which is preliminary data.</text>
</comment>
<feature type="non-terminal residue" evidence="2">
    <location>
        <position position="1"/>
    </location>
</feature>
<feature type="compositionally biased region" description="Low complexity" evidence="1">
    <location>
        <begin position="329"/>
        <end position="340"/>
    </location>
</feature>
<evidence type="ECO:0000313" key="2">
    <source>
        <dbReference type="EMBL" id="KAF9579179.1"/>
    </source>
</evidence>